<dbReference type="SUPFAM" id="SSF56645">
    <property type="entry name" value="Acyl-CoA dehydrogenase NM domain-like"/>
    <property type="match status" value="1"/>
</dbReference>
<evidence type="ECO:0000256" key="2">
    <source>
        <dbReference type="ARBA" id="ARBA00005005"/>
    </source>
</evidence>
<keyword evidence="19" id="KW-1185">Reference proteome</keyword>
<comment type="caution">
    <text evidence="18">The sequence shown here is derived from an EMBL/GenBank/DDBJ whole genome shotgun (WGS) entry which is preliminary data.</text>
</comment>
<evidence type="ECO:0000313" key="18">
    <source>
        <dbReference type="EMBL" id="MBC3767836.1"/>
    </source>
</evidence>
<dbReference type="FunFam" id="1.20.140.10:FF:000009">
    <property type="entry name" value="Acyl-CoA dehydrogenase"/>
    <property type="match status" value="1"/>
</dbReference>
<evidence type="ECO:0000259" key="17">
    <source>
        <dbReference type="Pfam" id="PF09317"/>
    </source>
</evidence>
<organism evidence="18 19">
    <name type="scientific">Neptunicella marina</name>
    <dbReference type="NCBI Taxonomy" id="2125989"/>
    <lineage>
        <taxon>Bacteria</taxon>
        <taxon>Pseudomonadati</taxon>
        <taxon>Pseudomonadota</taxon>
        <taxon>Gammaproteobacteria</taxon>
        <taxon>Alteromonadales</taxon>
        <taxon>Alteromonadaceae</taxon>
        <taxon>Neptunicella</taxon>
    </lineage>
</organism>
<name>A0A8J6IWP1_9ALTE</name>
<dbReference type="AlphaFoldDB" id="A0A8J6IWP1"/>
<dbReference type="SUPFAM" id="SSF47203">
    <property type="entry name" value="Acyl-CoA dehydrogenase C-terminal domain-like"/>
    <property type="match status" value="1"/>
</dbReference>
<evidence type="ECO:0000259" key="14">
    <source>
        <dbReference type="Pfam" id="PF00441"/>
    </source>
</evidence>
<evidence type="ECO:0000256" key="6">
    <source>
        <dbReference type="ARBA" id="ARBA00020144"/>
    </source>
</evidence>
<evidence type="ECO:0000256" key="8">
    <source>
        <dbReference type="ARBA" id="ARBA00022827"/>
    </source>
</evidence>
<dbReference type="NCBIfam" id="NF007000">
    <property type="entry name" value="PRK09463.1"/>
    <property type="match status" value="1"/>
</dbReference>
<dbReference type="EC" id="1.3.8.8" evidence="5"/>
<evidence type="ECO:0000256" key="11">
    <source>
        <dbReference type="ARBA" id="ARBA00023098"/>
    </source>
</evidence>
<evidence type="ECO:0000256" key="7">
    <source>
        <dbReference type="ARBA" id="ARBA00022630"/>
    </source>
</evidence>
<dbReference type="GO" id="GO:0004466">
    <property type="term" value="F:long-chain fatty acyl-CoA dehydrogenase activity"/>
    <property type="evidence" value="ECO:0007669"/>
    <property type="project" value="UniProtKB-EC"/>
</dbReference>
<dbReference type="UniPathway" id="UPA00659"/>
<dbReference type="InterPro" id="IPR015396">
    <property type="entry name" value="FadE_C"/>
</dbReference>
<dbReference type="GO" id="GO:0005737">
    <property type="term" value="C:cytoplasm"/>
    <property type="evidence" value="ECO:0007669"/>
    <property type="project" value="TreeGrafter"/>
</dbReference>
<comment type="similarity">
    <text evidence="3">Belongs to the acyl-CoA dehydrogenase family.</text>
</comment>
<dbReference type="FunFam" id="2.40.110.10:FF:000010">
    <property type="entry name" value="Acyl-CoA dehydrogenase"/>
    <property type="match status" value="1"/>
</dbReference>
<dbReference type="Gene3D" id="1.10.540.10">
    <property type="entry name" value="Acyl-CoA dehydrogenase/oxidase, N-terminal domain"/>
    <property type="match status" value="1"/>
</dbReference>
<feature type="domain" description="Acyl-CoA dehydrogenase C-terminal bacterial-type" evidence="17">
    <location>
        <begin position="471"/>
        <end position="755"/>
    </location>
</feature>
<dbReference type="Pfam" id="PF02770">
    <property type="entry name" value="Acyl-CoA_dh_M"/>
    <property type="match status" value="1"/>
</dbReference>
<evidence type="ECO:0000256" key="5">
    <source>
        <dbReference type="ARBA" id="ARBA00012040"/>
    </source>
</evidence>
<keyword evidence="7" id="KW-0285">Flavoprotein</keyword>
<keyword evidence="8" id="KW-0274">FAD</keyword>
<comment type="catalytic activity">
    <reaction evidence="13">
        <text>a long-chain 2,3-saturated fatty acyl-CoA + oxidized [electron-transfer flavoprotein] + H(+) = a long-chain (2E)-enoyl-CoA + reduced [electron-transfer flavoprotein]</text>
        <dbReference type="Rhea" id="RHEA:17721"/>
        <dbReference type="Rhea" id="RHEA-COMP:10685"/>
        <dbReference type="Rhea" id="RHEA-COMP:10686"/>
        <dbReference type="ChEBI" id="CHEBI:15378"/>
        <dbReference type="ChEBI" id="CHEBI:57692"/>
        <dbReference type="ChEBI" id="CHEBI:58307"/>
        <dbReference type="ChEBI" id="CHEBI:83721"/>
        <dbReference type="ChEBI" id="CHEBI:83727"/>
        <dbReference type="EC" id="1.3.8.8"/>
    </reaction>
</comment>
<dbReference type="GO" id="GO:0070991">
    <property type="term" value="F:medium-chain fatty acyl-CoA dehydrogenase activity"/>
    <property type="evidence" value="ECO:0007669"/>
    <property type="project" value="UniProtKB-EC"/>
</dbReference>
<reference evidence="18" key="1">
    <citation type="journal article" date="2018" name="Int. J. Syst. Evol. Microbiol.">
        <title>Neptunicella marina gen. nov., sp. nov., isolated from surface seawater.</title>
        <authorList>
            <person name="Liu X."/>
            <person name="Lai Q."/>
            <person name="Du Y."/>
            <person name="Zhang X."/>
            <person name="Liu Z."/>
            <person name="Sun F."/>
            <person name="Shao Z."/>
        </authorList>
    </citation>
    <scope>NUCLEOTIDE SEQUENCE</scope>
    <source>
        <strain evidence="18">S27-2</strain>
    </source>
</reference>
<dbReference type="InterPro" id="IPR013786">
    <property type="entry name" value="AcylCoA_DH/ox_N"/>
</dbReference>
<evidence type="ECO:0000256" key="4">
    <source>
        <dbReference type="ARBA" id="ARBA00012033"/>
    </source>
</evidence>
<dbReference type="GO" id="GO:0033539">
    <property type="term" value="P:fatty acid beta-oxidation using acyl-CoA dehydrogenase"/>
    <property type="evidence" value="ECO:0007669"/>
    <property type="project" value="InterPro"/>
</dbReference>
<dbReference type="Pfam" id="PF02771">
    <property type="entry name" value="Acyl-CoA_dh_N"/>
    <property type="match status" value="1"/>
</dbReference>
<keyword evidence="9" id="KW-0276">Fatty acid metabolism</keyword>
<evidence type="ECO:0000259" key="15">
    <source>
        <dbReference type="Pfam" id="PF02770"/>
    </source>
</evidence>
<feature type="domain" description="Acyl-CoA oxidase/dehydrogenase middle" evidence="15">
    <location>
        <begin position="194"/>
        <end position="294"/>
    </location>
</feature>
<proteinExistence type="inferred from homology"/>
<sequence length="773" mass="84595">MTISLIILIGLAVVIGVTAIRRPLISKPIFSIFKRILPPMSSTEREAMESGSIWWEGELFKGSPDWDKLHAIAKPQLSDEEQAFIDNQLETLLGMLDDYQIVHENKDLPKEVWDYLRSEGFFAMIIPKSYGGLEFSALASSTIVARISSRSLSAAVTVMVPNSLGPGELLMHYGTEEQKNYWLPRLADGTDVPCFALTAPEAGSDAGSIPDTGVVCKGQFEGKEVLGLRLNWDKRYITLAPVSTVLGLAFKMYDPDGLLGEQADLGITCALIPTSHEGVEIGDRHYPVAMAFMNGTTRGKDVFIPLQWIIGGADYAGRGWRMLVECLSAGRGISLPALATSTAHLASRTTGAYAAIRKQFGLSIGKFEGVQESLGRIGGLTYTLESMRTMTAGAIDLGESPSVVTAIAKYHMTEMARELLNDAMDVHAGKGVQIGPMNYLAHQYFGTPVAITVEGANILTRNLMIFGQGATRCHPYVFEEMEAAANPDAEAGLKAFDTLLLKHVGFASKNALSALWQGLTVGRFNSSPVSGATQHYYKQLTRMSTGLAICADFSMLILGGDLKRKEMISARLGDVLSQLYIASCVLKRYEDDGRQVSDLPFVQYSLDRCLNKIGVAFDGFFQNFSNRFAARLLKTLIFPFGIHYQAPQDDITQQVSNSLLKPGIARDRVSHLCYLGKNEQDSVGVVEQAFIAMNDVVDIERKIIKAQKDKLIARKTVFDVTLKNALEHEVITEHEAEQLKRAEALRVVAINVDSFKPGVLEGNSQAEQKKSVA</sequence>
<feature type="domain" description="Acyl-CoA dehydrogenase/oxidase C-terminal" evidence="14">
    <location>
        <begin position="317"/>
        <end position="462"/>
    </location>
</feature>
<accession>A0A8J6IWP1</accession>
<dbReference type="EC" id="1.3.8.7" evidence="4"/>
<protein>
    <recommendedName>
        <fullName evidence="6">Acyl-coenzyme A dehydrogenase</fullName>
        <ecNumber evidence="4">1.3.8.7</ecNumber>
        <ecNumber evidence="5">1.3.8.8</ecNumber>
    </recommendedName>
</protein>
<evidence type="ECO:0000256" key="9">
    <source>
        <dbReference type="ARBA" id="ARBA00022832"/>
    </source>
</evidence>
<dbReference type="Gene3D" id="2.40.110.10">
    <property type="entry name" value="Butyryl-CoA Dehydrogenase, subunit A, domain 2"/>
    <property type="match status" value="1"/>
</dbReference>
<keyword evidence="11" id="KW-0443">Lipid metabolism</keyword>
<dbReference type="PANTHER" id="PTHR48083">
    <property type="entry name" value="MEDIUM-CHAIN SPECIFIC ACYL-COA DEHYDROGENASE, MITOCHONDRIAL-RELATED"/>
    <property type="match status" value="1"/>
</dbReference>
<dbReference type="PANTHER" id="PTHR48083:SF33">
    <property type="entry name" value="ACYL-COENZYME A DEHYDROGENASE"/>
    <property type="match status" value="1"/>
</dbReference>
<dbReference type="InterPro" id="IPR009100">
    <property type="entry name" value="AcylCoA_DH/oxidase_NM_dom_sf"/>
</dbReference>
<dbReference type="InterPro" id="IPR036250">
    <property type="entry name" value="AcylCo_DH-like_C"/>
</dbReference>
<comment type="catalytic activity">
    <reaction evidence="12">
        <text>a medium-chain 2,3-saturated fatty acyl-CoA + oxidized [electron-transfer flavoprotein] + H(+) = a medium-chain (2E)-enoyl-CoA + reduced [electron-transfer flavoprotein]</text>
        <dbReference type="Rhea" id="RHEA:14477"/>
        <dbReference type="Rhea" id="RHEA-COMP:10685"/>
        <dbReference type="Rhea" id="RHEA-COMP:10686"/>
        <dbReference type="ChEBI" id="CHEBI:15378"/>
        <dbReference type="ChEBI" id="CHEBI:57692"/>
        <dbReference type="ChEBI" id="CHEBI:58307"/>
        <dbReference type="ChEBI" id="CHEBI:83723"/>
        <dbReference type="ChEBI" id="CHEBI:83726"/>
        <dbReference type="EC" id="1.3.8.7"/>
    </reaction>
</comment>
<dbReference type="InterPro" id="IPR050741">
    <property type="entry name" value="Acyl-CoA_dehydrogenase"/>
</dbReference>
<evidence type="ECO:0000313" key="19">
    <source>
        <dbReference type="Proteomes" id="UP000601768"/>
    </source>
</evidence>
<evidence type="ECO:0000256" key="10">
    <source>
        <dbReference type="ARBA" id="ARBA00023002"/>
    </source>
</evidence>
<evidence type="ECO:0000259" key="16">
    <source>
        <dbReference type="Pfam" id="PF02771"/>
    </source>
</evidence>
<dbReference type="InterPro" id="IPR046373">
    <property type="entry name" value="Acyl-CoA_Oxase/DH_mid-dom_sf"/>
</dbReference>
<evidence type="ECO:0000256" key="12">
    <source>
        <dbReference type="ARBA" id="ARBA00047882"/>
    </source>
</evidence>
<dbReference type="InterPro" id="IPR006091">
    <property type="entry name" value="Acyl-CoA_Oxase/DH_mid-dom"/>
</dbReference>
<dbReference type="FunFam" id="1.10.540.10:FF:000004">
    <property type="entry name" value="Acyl-CoA dehydrogenase"/>
    <property type="match status" value="1"/>
</dbReference>
<dbReference type="Pfam" id="PF09317">
    <property type="entry name" value="ACDH_C"/>
    <property type="match status" value="1"/>
</dbReference>
<dbReference type="NCBIfam" id="NF009586">
    <property type="entry name" value="PRK13026.1"/>
    <property type="match status" value="1"/>
</dbReference>
<dbReference type="Proteomes" id="UP000601768">
    <property type="component" value="Unassembled WGS sequence"/>
</dbReference>
<evidence type="ECO:0000256" key="13">
    <source>
        <dbReference type="ARBA" id="ARBA00049247"/>
    </source>
</evidence>
<dbReference type="EMBL" id="JACNEP010000027">
    <property type="protein sequence ID" value="MBC3767836.1"/>
    <property type="molecule type" value="Genomic_DNA"/>
</dbReference>
<feature type="domain" description="Acyl-CoA dehydrogenase/oxidase N-terminal" evidence="16">
    <location>
        <begin position="100"/>
        <end position="189"/>
    </location>
</feature>
<comment type="pathway">
    <text evidence="2">Lipid metabolism; fatty acid beta-oxidation.</text>
</comment>
<comment type="cofactor">
    <cofactor evidence="1">
        <name>FAD</name>
        <dbReference type="ChEBI" id="CHEBI:57692"/>
    </cofactor>
</comment>
<gene>
    <name evidence="18" type="ORF">H8B19_18305</name>
</gene>
<dbReference type="InterPro" id="IPR009075">
    <property type="entry name" value="AcylCo_DH/oxidase_C"/>
</dbReference>
<keyword evidence="10" id="KW-0560">Oxidoreductase</keyword>
<evidence type="ECO:0000256" key="1">
    <source>
        <dbReference type="ARBA" id="ARBA00001974"/>
    </source>
</evidence>
<dbReference type="GO" id="GO:0050660">
    <property type="term" value="F:flavin adenine dinucleotide binding"/>
    <property type="evidence" value="ECO:0007669"/>
    <property type="project" value="InterPro"/>
</dbReference>
<dbReference type="Pfam" id="PF00441">
    <property type="entry name" value="Acyl-CoA_dh_1"/>
    <property type="match status" value="1"/>
</dbReference>
<dbReference type="InterPro" id="IPR037069">
    <property type="entry name" value="AcylCoA_DH/ox_N_sf"/>
</dbReference>
<reference evidence="18" key="2">
    <citation type="submission" date="2020-08" db="EMBL/GenBank/DDBJ databases">
        <authorList>
            <person name="Lai Q."/>
        </authorList>
    </citation>
    <scope>NUCLEOTIDE SEQUENCE</scope>
    <source>
        <strain evidence="18">S27-2</strain>
    </source>
</reference>
<evidence type="ECO:0000256" key="3">
    <source>
        <dbReference type="ARBA" id="ARBA00009347"/>
    </source>
</evidence>
<dbReference type="RefSeq" id="WP_186508517.1">
    <property type="nucleotide sequence ID" value="NZ_JACNEP010000027.1"/>
</dbReference>
<dbReference type="Gene3D" id="1.20.140.10">
    <property type="entry name" value="Butyryl-CoA Dehydrogenase, subunit A, domain 3"/>
    <property type="match status" value="1"/>
</dbReference>